<evidence type="ECO:0000256" key="6">
    <source>
        <dbReference type="ARBA" id="ARBA00023098"/>
    </source>
</evidence>
<evidence type="ECO:0000313" key="13">
    <source>
        <dbReference type="EMBL" id="CAH1802610.1"/>
    </source>
</evidence>
<dbReference type="PROSITE" id="PS51704">
    <property type="entry name" value="GP_PDE"/>
    <property type="match status" value="1"/>
</dbReference>
<evidence type="ECO:0000256" key="4">
    <source>
        <dbReference type="ARBA" id="ARBA00022801"/>
    </source>
</evidence>
<dbReference type="Pfam" id="PF03009">
    <property type="entry name" value="GDPD"/>
    <property type="match status" value="1"/>
</dbReference>
<keyword evidence="5" id="KW-1133">Transmembrane helix</keyword>
<dbReference type="PANTHER" id="PTHR42758:SF2">
    <property type="entry name" value="PHOSPHATIDYLGLYCEROL PHOSPHOLIPASE C"/>
    <property type="match status" value="1"/>
</dbReference>
<accession>A0A8J1TMM6</accession>
<evidence type="ECO:0000256" key="3">
    <source>
        <dbReference type="ARBA" id="ARBA00022692"/>
    </source>
</evidence>
<name>A0A8J1TMM6_OWEFU</name>
<dbReference type="AlphaFoldDB" id="A0A8J1TMM6"/>
<proteinExistence type="inferred from homology"/>
<keyword evidence="6" id="KW-0443">Lipid metabolism</keyword>
<dbReference type="OrthoDB" id="1058301at2759"/>
<evidence type="ECO:0000256" key="8">
    <source>
        <dbReference type="ARBA" id="ARBA00036083"/>
    </source>
</evidence>
<comment type="caution">
    <text evidence="13">The sequence shown here is derived from an EMBL/GenBank/DDBJ whole genome shotgun (WGS) entry which is preliminary data.</text>
</comment>
<dbReference type="GO" id="GO:0046475">
    <property type="term" value="P:glycerophospholipid catabolic process"/>
    <property type="evidence" value="ECO:0007669"/>
    <property type="project" value="TreeGrafter"/>
</dbReference>
<organism evidence="13 14">
    <name type="scientific">Owenia fusiformis</name>
    <name type="common">Polychaete worm</name>
    <dbReference type="NCBI Taxonomy" id="6347"/>
    <lineage>
        <taxon>Eukaryota</taxon>
        <taxon>Metazoa</taxon>
        <taxon>Spiralia</taxon>
        <taxon>Lophotrochozoa</taxon>
        <taxon>Annelida</taxon>
        <taxon>Polychaeta</taxon>
        <taxon>Sedentaria</taxon>
        <taxon>Canalipalpata</taxon>
        <taxon>Sabellida</taxon>
        <taxon>Oweniida</taxon>
        <taxon>Oweniidae</taxon>
        <taxon>Owenia</taxon>
    </lineage>
</organism>
<dbReference type="InterPro" id="IPR052271">
    <property type="entry name" value="GDPD-Related"/>
</dbReference>
<sequence>MTLNPTLIGVMILVAIVTGYILTSITLLHFPTLLHKKKKQRFICRHISHRGGAGENLENTMAAFQHAVDLGTDMLELDCHITADNQVVVSHDNNLKRGTGQDALISDTLYEDLPLLKESLKLDFYQTHCTSGCKDRQIPLLEDVFKQFPNLPINVDIKIDNDELINRVSELVVKYNRSHLTVWGNKSIQVTNKCYSKNPDIGILCSASECIRIVLLFYTGLLPFIPLRGQYYEMIMPSIILDKTHAPTLTSKGVRLLIRILDSMIMNGSLIRHLNKRGIQTYFWVLNEDSEFEKAFNYGAVGVMTDFPTKLKNWLELHPQNTMTRQDEHSVQNGRLLETN</sequence>
<evidence type="ECO:0000256" key="9">
    <source>
        <dbReference type="ARBA" id="ARBA00047392"/>
    </source>
</evidence>
<comment type="similarity">
    <text evidence="2">Belongs to the glycerophosphoryl diester phosphodiesterase family.</text>
</comment>
<keyword evidence="14" id="KW-1185">Reference proteome</keyword>
<dbReference type="EMBL" id="CAIIXF020000012">
    <property type="protein sequence ID" value="CAH1802610.1"/>
    <property type="molecule type" value="Genomic_DNA"/>
</dbReference>
<comment type="catalytic activity">
    <reaction evidence="11">
        <text>1-O-(1Z-octadecenyl)-sn-glycero-3-phospho-N-hexadecanoyl-ethanolamine + H2O = 1-O-(1Z-octadecenyl)-sn-glycero-3-phosphate + N-hexadecanoylethanolamine + H(+)</text>
        <dbReference type="Rhea" id="RHEA:53184"/>
        <dbReference type="ChEBI" id="CHEBI:15377"/>
        <dbReference type="ChEBI" id="CHEBI:15378"/>
        <dbReference type="ChEBI" id="CHEBI:71464"/>
        <dbReference type="ChEBI" id="CHEBI:137009"/>
        <dbReference type="ChEBI" id="CHEBI:137017"/>
    </reaction>
    <physiologicalReaction direction="left-to-right" evidence="11">
        <dbReference type="Rhea" id="RHEA:53185"/>
    </physiologicalReaction>
</comment>
<comment type="catalytic activity">
    <reaction evidence="10">
        <text>N-hexadecanoyl-1-(9Z-octadecenoyl)-sn-glycero-3-phosphoethanolamine + H2O = N-hexadecanoylethanolamine + 1-(9Z-octadecenoyl)-sn-glycero-3-phosphate + H(+)</text>
        <dbReference type="Rhea" id="RHEA:53168"/>
        <dbReference type="ChEBI" id="CHEBI:15377"/>
        <dbReference type="ChEBI" id="CHEBI:15378"/>
        <dbReference type="ChEBI" id="CHEBI:71464"/>
        <dbReference type="ChEBI" id="CHEBI:74544"/>
        <dbReference type="ChEBI" id="CHEBI:85217"/>
    </reaction>
    <physiologicalReaction direction="left-to-right" evidence="10">
        <dbReference type="Rhea" id="RHEA:53169"/>
    </physiologicalReaction>
</comment>
<gene>
    <name evidence="13" type="ORF">OFUS_LOCUS26274</name>
</gene>
<comment type="catalytic activity">
    <reaction evidence="9">
        <text>N-(5Z,8Z,11Z,14Z-eicosatetraenoyl)-1-(9Z-octadecenoyl)-sn-glycero-3-phosphoethanolamine + H2O = N-(5Z,8Z,11Z,14Z-eicosatetraenoyl)-ethanolamine + 1-(9Z-octadecenoyl)-sn-glycero-3-phosphate + H(+)</text>
        <dbReference type="Rhea" id="RHEA:45544"/>
        <dbReference type="ChEBI" id="CHEBI:2700"/>
        <dbReference type="ChEBI" id="CHEBI:15377"/>
        <dbReference type="ChEBI" id="CHEBI:15378"/>
        <dbReference type="ChEBI" id="CHEBI:74544"/>
        <dbReference type="ChEBI" id="CHEBI:85223"/>
    </reaction>
    <physiologicalReaction direction="left-to-right" evidence="9">
        <dbReference type="Rhea" id="RHEA:45545"/>
    </physiologicalReaction>
</comment>
<evidence type="ECO:0000256" key="11">
    <source>
        <dbReference type="ARBA" id="ARBA00048580"/>
    </source>
</evidence>
<comment type="catalytic activity">
    <reaction evidence="12">
        <text>N,1-di-(9Z-octadecenoyl)-sn-glycero-3-phosphoethanolamine + H2O = N-(9Z-octadecenoyl) ethanolamine + 1-(9Z-octadecenoyl)-sn-glycero-3-phosphate + H(+)</text>
        <dbReference type="Rhea" id="RHEA:56460"/>
        <dbReference type="ChEBI" id="CHEBI:15377"/>
        <dbReference type="ChEBI" id="CHEBI:15378"/>
        <dbReference type="ChEBI" id="CHEBI:71466"/>
        <dbReference type="ChEBI" id="CHEBI:74544"/>
        <dbReference type="ChEBI" id="CHEBI:85222"/>
    </reaction>
    <physiologicalReaction direction="left-to-right" evidence="12">
        <dbReference type="Rhea" id="RHEA:56461"/>
    </physiologicalReaction>
</comment>
<comment type="subcellular location">
    <subcellularLocation>
        <location evidence="1">Membrane</location>
    </subcellularLocation>
</comment>
<dbReference type="InterPro" id="IPR030395">
    <property type="entry name" value="GP_PDE_dom"/>
</dbReference>
<evidence type="ECO:0000256" key="12">
    <source>
        <dbReference type="ARBA" id="ARBA00048947"/>
    </source>
</evidence>
<keyword evidence="4" id="KW-0378">Hydrolase</keyword>
<evidence type="ECO:0000256" key="1">
    <source>
        <dbReference type="ARBA" id="ARBA00004370"/>
    </source>
</evidence>
<comment type="catalytic activity">
    <reaction evidence="8">
        <text>1-O-hexadecyl-sn-glycero-3-phosphocholine + H2O = 1-O-hexadecyl-sn-glycero-3-phosphate + choline + H(+)</text>
        <dbReference type="Rhea" id="RHEA:41143"/>
        <dbReference type="ChEBI" id="CHEBI:15354"/>
        <dbReference type="ChEBI" id="CHEBI:15377"/>
        <dbReference type="ChEBI" id="CHEBI:15378"/>
        <dbReference type="ChEBI" id="CHEBI:64496"/>
        <dbReference type="ChEBI" id="CHEBI:77580"/>
    </reaction>
    <physiologicalReaction direction="left-to-right" evidence="8">
        <dbReference type="Rhea" id="RHEA:41144"/>
    </physiologicalReaction>
</comment>
<dbReference type="SUPFAM" id="SSF51695">
    <property type="entry name" value="PLC-like phosphodiesterases"/>
    <property type="match status" value="1"/>
</dbReference>
<keyword evidence="7" id="KW-0472">Membrane</keyword>
<evidence type="ECO:0000256" key="7">
    <source>
        <dbReference type="ARBA" id="ARBA00023136"/>
    </source>
</evidence>
<evidence type="ECO:0000256" key="5">
    <source>
        <dbReference type="ARBA" id="ARBA00022989"/>
    </source>
</evidence>
<dbReference type="GO" id="GO:0004622">
    <property type="term" value="F:phosphatidylcholine lysophospholipase activity"/>
    <property type="evidence" value="ECO:0007669"/>
    <property type="project" value="TreeGrafter"/>
</dbReference>
<evidence type="ECO:0000313" key="14">
    <source>
        <dbReference type="Proteomes" id="UP000749559"/>
    </source>
</evidence>
<dbReference type="Gene3D" id="3.20.20.190">
    <property type="entry name" value="Phosphatidylinositol (PI) phosphodiesterase"/>
    <property type="match status" value="1"/>
</dbReference>
<keyword evidence="3" id="KW-0812">Transmembrane</keyword>
<dbReference type="InterPro" id="IPR017946">
    <property type="entry name" value="PLC-like_Pdiesterase_TIM-brl"/>
</dbReference>
<dbReference type="GO" id="GO:0005789">
    <property type="term" value="C:endoplasmic reticulum membrane"/>
    <property type="evidence" value="ECO:0007669"/>
    <property type="project" value="TreeGrafter"/>
</dbReference>
<reference evidence="13" key="1">
    <citation type="submission" date="2022-03" db="EMBL/GenBank/DDBJ databases">
        <authorList>
            <person name="Martin C."/>
        </authorList>
    </citation>
    <scope>NUCLEOTIDE SEQUENCE</scope>
</reference>
<evidence type="ECO:0000256" key="2">
    <source>
        <dbReference type="ARBA" id="ARBA00007277"/>
    </source>
</evidence>
<evidence type="ECO:0000256" key="10">
    <source>
        <dbReference type="ARBA" id="ARBA00047538"/>
    </source>
</evidence>
<dbReference type="PANTHER" id="PTHR42758">
    <property type="entry name" value="PHOSPHATIDYLGLYCEROL PHOSPHOLIPASE C"/>
    <property type="match status" value="1"/>
</dbReference>
<dbReference type="CDD" id="cd08612">
    <property type="entry name" value="GDPD_GDE4"/>
    <property type="match status" value="1"/>
</dbReference>
<dbReference type="GO" id="GO:0008081">
    <property type="term" value="F:phosphoric diester hydrolase activity"/>
    <property type="evidence" value="ECO:0007669"/>
    <property type="project" value="InterPro"/>
</dbReference>
<dbReference type="Proteomes" id="UP000749559">
    <property type="component" value="Unassembled WGS sequence"/>
</dbReference>
<protein>
    <submittedName>
        <fullName evidence="13">Uncharacterized protein</fullName>
    </submittedName>
</protein>